<evidence type="ECO:0000259" key="2">
    <source>
        <dbReference type="PROSITE" id="PS50940"/>
    </source>
</evidence>
<evidence type="ECO:0000256" key="1">
    <source>
        <dbReference type="SAM" id="MobiDB-lite"/>
    </source>
</evidence>
<evidence type="ECO:0000313" key="3">
    <source>
        <dbReference type="EMBL" id="KAH7948134.1"/>
    </source>
</evidence>
<feature type="region of interest" description="Disordered" evidence="1">
    <location>
        <begin position="32"/>
        <end position="75"/>
    </location>
</feature>
<proteinExistence type="predicted"/>
<dbReference type="InterPro" id="IPR002557">
    <property type="entry name" value="Chitin-bd_dom"/>
</dbReference>
<dbReference type="PANTHER" id="PTHR22933:SF42">
    <property type="entry name" value="FI18455P1-RELATED"/>
    <property type="match status" value="1"/>
</dbReference>
<sequence length="379" mass="42290">MGDNEMPLGPSGAPLIHPARLQVAAGPAMIATSHTENSKASQCKKRRTEEGEEVDNDDATSTYSLNDMTQMDTEAPKEDEGAYTVAAQFGNDTAVKSAYLFTPRRSAKFPIMRPRLRTTTRSPLPDPPPTTPRQENLQVKRQAVLESVLKQADIFELSSSDFSPAVAWPVPRRPASRRFRPNAVPQPSTSRPLLKLRQPKPTRPPAYSLDGFVPKPSIIRITTTEAPPHIRKLYATPKTEAPPFRKNTPRFGSKKSKTKPLTNDYDDDGHFRKGRKHQDSGGRKSVQRIMGSRGPRKGIPGIDYPNFHRIPTTGFDCNDKQFPGMYADTDAGCQVWHMCTGVPNLGARHSFLCPNGTIFNERRGVCDWWYNVECSEFTL</sequence>
<dbReference type="AlphaFoldDB" id="A0A9D4SUZ0"/>
<name>A0A9D4SUZ0_RHISA</name>
<comment type="caution">
    <text evidence="3">The sequence shown here is derived from an EMBL/GenBank/DDBJ whole genome shotgun (WGS) entry which is preliminary data.</text>
</comment>
<feature type="compositionally biased region" description="Polar residues" evidence="1">
    <location>
        <begin position="59"/>
        <end position="72"/>
    </location>
</feature>
<dbReference type="PROSITE" id="PS50940">
    <property type="entry name" value="CHIT_BIND_II"/>
    <property type="match status" value="1"/>
</dbReference>
<feature type="region of interest" description="Disordered" evidence="1">
    <location>
        <begin position="238"/>
        <end position="303"/>
    </location>
</feature>
<dbReference type="Proteomes" id="UP000821837">
    <property type="component" value="Chromosome 6"/>
</dbReference>
<dbReference type="Gene3D" id="2.170.140.10">
    <property type="entry name" value="Chitin binding domain"/>
    <property type="match status" value="1"/>
</dbReference>
<reference evidence="3" key="1">
    <citation type="journal article" date="2020" name="Cell">
        <title>Large-Scale Comparative Analyses of Tick Genomes Elucidate Their Genetic Diversity and Vector Capacities.</title>
        <authorList>
            <consortium name="Tick Genome and Microbiome Consortium (TIGMIC)"/>
            <person name="Jia N."/>
            <person name="Wang J."/>
            <person name="Shi W."/>
            <person name="Du L."/>
            <person name="Sun Y."/>
            <person name="Zhan W."/>
            <person name="Jiang J.F."/>
            <person name="Wang Q."/>
            <person name="Zhang B."/>
            <person name="Ji P."/>
            <person name="Bell-Sakyi L."/>
            <person name="Cui X.M."/>
            <person name="Yuan T.T."/>
            <person name="Jiang B.G."/>
            <person name="Yang W.F."/>
            <person name="Lam T.T."/>
            <person name="Chang Q.C."/>
            <person name="Ding S.J."/>
            <person name="Wang X.J."/>
            <person name="Zhu J.G."/>
            <person name="Ruan X.D."/>
            <person name="Zhao L."/>
            <person name="Wei J.T."/>
            <person name="Ye R.Z."/>
            <person name="Que T.C."/>
            <person name="Du C.H."/>
            <person name="Zhou Y.H."/>
            <person name="Cheng J.X."/>
            <person name="Dai P.F."/>
            <person name="Guo W.B."/>
            <person name="Han X.H."/>
            <person name="Huang E.J."/>
            <person name="Li L.F."/>
            <person name="Wei W."/>
            <person name="Gao Y.C."/>
            <person name="Liu J.Z."/>
            <person name="Shao H.Z."/>
            <person name="Wang X."/>
            <person name="Wang C.C."/>
            <person name="Yang T.C."/>
            <person name="Huo Q.B."/>
            <person name="Li W."/>
            <person name="Chen H.Y."/>
            <person name="Chen S.E."/>
            <person name="Zhou L.G."/>
            <person name="Ni X.B."/>
            <person name="Tian J.H."/>
            <person name="Sheng Y."/>
            <person name="Liu T."/>
            <person name="Pan Y.S."/>
            <person name="Xia L.Y."/>
            <person name="Li J."/>
            <person name="Zhao F."/>
            <person name="Cao W.C."/>
        </authorList>
    </citation>
    <scope>NUCLEOTIDE SEQUENCE</scope>
    <source>
        <strain evidence="3">Rsan-2018</strain>
    </source>
</reference>
<dbReference type="InterPro" id="IPR052976">
    <property type="entry name" value="Scoloptoxin-like"/>
</dbReference>
<feature type="domain" description="Chitin-binding type-2" evidence="2">
    <location>
        <begin position="314"/>
        <end position="376"/>
    </location>
</feature>
<dbReference type="PANTHER" id="PTHR22933">
    <property type="entry name" value="FI18007P1-RELATED"/>
    <property type="match status" value="1"/>
</dbReference>
<accession>A0A9D4SUZ0</accession>
<dbReference type="InterPro" id="IPR036508">
    <property type="entry name" value="Chitin-bd_dom_sf"/>
</dbReference>
<evidence type="ECO:0000313" key="4">
    <source>
        <dbReference type="Proteomes" id="UP000821837"/>
    </source>
</evidence>
<feature type="compositionally biased region" description="Polar residues" evidence="1">
    <location>
        <begin position="32"/>
        <end position="41"/>
    </location>
</feature>
<keyword evidence="4" id="KW-1185">Reference proteome</keyword>
<dbReference type="EMBL" id="JABSTV010001252">
    <property type="protein sequence ID" value="KAH7948134.1"/>
    <property type="molecule type" value="Genomic_DNA"/>
</dbReference>
<dbReference type="SUPFAM" id="SSF57625">
    <property type="entry name" value="Invertebrate chitin-binding proteins"/>
    <property type="match status" value="1"/>
</dbReference>
<gene>
    <name evidence="3" type="ORF">HPB52_018705</name>
</gene>
<dbReference type="Pfam" id="PF01607">
    <property type="entry name" value="CBM_14"/>
    <property type="match status" value="1"/>
</dbReference>
<organism evidence="3 4">
    <name type="scientific">Rhipicephalus sanguineus</name>
    <name type="common">Brown dog tick</name>
    <name type="synonym">Ixodes sanguineus</name>
    <dbReference type="NCBI Taxonomy" id="34632"/>
    <lineage>
        <taxon>Eukaryota</taxon>
        <taxon>Metazoa</taxon>
        <taxon>Ecdysozoa</taxon>
        <taxon>Arthropoda</taxon>
        <taxon>Chelicerata</taxon>
        <taxon>Arachnida</taxon>
        <taxon>Acari</taxon>
        <taxon>Parasitiformes</taxon>
        <taxon>Ixodida</taxon>
        <taxon>Ixodoidea</taxon>
        <taxon>Ixodidae</taxon>
        <taxon>Rhipicephalinae</taxon>
        <taxon>Rhipicephalus</taxon>
        <taxon>Rhipicephalus</taxon>
    </lineage>
</organism>
<feature type="region of interest" description="Disordered" evidence="1">
    <location>
        <begin position="177"/>
        <end position="211"/>
    </location>
</feature>
<protein>
    <recommendedName>
        <fullName evidence="2">Chitin-binding type-2 domain-containing protein</fullName>
    </recommendedName>
</protein>
<dbReference type="GO" id="GO:0008061">
    <property type="term" value="F:chitin binding"/>
    <property type="evidence" value="ECO:0007669"/>
    <property type="project" value="InterPro"/>
</dbReference>
<reference evidence="3" key="2">
    <citation type="submission" date="2021-09" db="EMBL/GenBank/DDBJ databases">
        <authorList>
            <person name="Jia N."/>
            <person name="Wang J."/>
            <person name="Shi W."/>
            <person name="Du L."/>
            <person name="Sun Y."/>
            <person name="Zhan W."/>
            <person name="Jiang J."/>
            <person name="Wang Q."/>
            <person name="Zhang B."/>
            <person name="Ji P."/>
            <person name="Sakyi L.B."/>
            <person name="Cui X."/>
            <person name="Yuan T."/>
            <person name="Jiang B."/>
            <person name="Yang W."/>
            <person name="Lam T.T.-Y."/>
            <person name="Chang Q."/>
            <person name="Ding S."/>
            <person name="Wang X."/>
            <person name="Zhu J."/>
            <person name="Ruan X."/>
            <person name="Zhao L."/>
            <person name="Wei J."/>
            <person name="Que T."/>
            <person name="Du C."/>
            <person name="Cheng J."/>
            <person name="Dai P."/>
            <person name="Han X."/>
            <person name="Huang E."/>
            <person name="Gao Y."/>
            <person name="Liu J."/>
            <person name="Shao H."/>
            <person name="Ye R."/>
            <person name="Li L."/>
            <person name="Wei W."/>
            <person name="Wang X."/>
            <person name="Wang C."/>
            <person name="Huo Q."/>
            <person name="Li W."/>
            <person name="Guo W."/>
            <person name="Chen H."/>
            <person name="Chen S."/>
            <person name="Zhou L."/>
            <person name="Zhou L."/>
            <person name="Ni X."/>
            <person name="Tian J."/>
            <person name="Zhou Y."/>
            <person name="Sheng Y."/>
            <person name="Liu T."/>
            <person name="Pan Y."/>
            <person name="Xia L."/>
            <person name="Li J."/>
            <person name="Zhao F."/>
            <person name="Cao W."/>
        </authorList>
    </citation>
    <scope>NUCLEOTIDE SEQUENCE</scope>
    <source>
        <strain evidence="3">Rsan-2018</strain>
        <tissue evidence="3">Larvae</tissue>
    </source>
</reference>
<dbReference type="SMART" id="SM00494">
    <property type="entry name" value="ChtBD2"/>
    <property type="match status" value="1"/>
</dbReference>
<dbReference type="GO" id="GO:0005576">
    <property type="term" value="C:extracellular region"/>
    <property type="evidence" value="ECO:0007669"/>
    <property type="project" value="InterPro"/>
</dbReference>
<dbReference type="VEuPathDB" id="VectorBase:RSAN_044099"/>